<dbReference type="Gene3D" id="3.20.20.140">
    <property type="entry name" value="Metal-dependent hydrolases"/>
    <property type="match status" value="1"/>
</dbReference>
<evidence type="ECO:0000256" key="4">
    <source>
        <dbReference type="ARBA" id="ARBA00023277"/>
    </source>
</evidence>
<feature type="active site" description="Proton donor/acceptor" evidence="5">
    <location>
        <position position="321"/>
    </location>
</feature>
<dbReference type="InterPro" id="IPR006680">
    <property type="entry name" value="Amidohydro-rel"/>
</dbReference>
<dbReference type="PROSITE" id="PS51257">
    <property type="entry name" value="PROKAR_LIPOPROTEIN"/>
    <property type="match status" value="1"/>
</dbReference>
<dbReference type="Gene3D" id="2.30.40.10">
    <property type="entry name" value="Urease, subunit C, domain 1"/>
    <property type="match status" value="1"/>
</dbReference>
<dbReference type="Proteomes" id="UP000242263">
    <property type="component" value="Unassembled WGS sequence"/>
</dbReference>
<feature type="binding site" evidence="7">
    <location>
        <position position="264"/>
    </location>
    <ligand>
        <name>Zn(2+)</name>
        <dbReference type="ChEBI" id="CHEBI:29105"/>
    </ligand>
</feature>
<evidence type="ECO:0000313" key="9">
    <source>
        <dbReference type="EMBL" id="PKZ14910.1"/>
    </source>
</evidence>
<dbReference type="NCBIfam" id="TIGR00221">
    <property type="entry name" value="nagA"/>
    <property type="match status" value="1"/>
</dbReference>
<dbReference type="SUPFAM" id="SSF51338">
    <property type="entry name" value="Composite domain of metallo-dependent hydrolases"/>
    <property type="match status" value="1"/>
</dbReference>
<reference evidence="9 10" key="1">
    <citation type="submission" date="2017-12" db="EMBL/GenBank/DDBJ databases">
        <title>Phylogenetic diversity of female urinary microbiome.</title>
        <authorList>
            <person name="Thomas-White K."/>
            <person name="Wolfe A.J."/>
        </authorList>
    </citation>
    <scope>NUCLEOTIDE SEQUENCE [LARGE SCALE GENOMIC DNA]</scope>
    <source>
        <strain evidence="9 10">UMB0064</strain>
    </source>
</reference>
<feature type="domain" description="Amidohydrolase-related" evidence="8">
    <location>
        <begin position="102"/>
        <end position="435"/>
    </location>
</feature>
<dbReference type="Pfam" id="PF01979">
    <property type="entry name" value="Amidohydro_1"/>
    <property type="match status" value="1"/>
</dbReference>
<dbReference type="GO" id="GO:0006046">
    <property type="term" value="P:N-acetylglucosamine catabolic process"/>
    <property type="evidence" value="ECO:0007669"/>
    <property type="project" value="TreeGrafter"/>
</dbReference>
<feature type="binding site" evidence="7">
    <location>
        <position position="243"/>
    </location>
    <ligand>
        <name>Zn(2+)</name>
        <dbReference type="ChEBI" id="CHEBI:29105"/>
    </ligand>
</feature>
<dbReference type="InterPro" id="IPR011059">
    <property type="entry name" value="Metal-dep_hydrolase_composite"/>
</dbReference>
<feature type="binding site" evidence="7">
    <location>
        <position position="177"/>
    </location>
    <ligand>
        <name>Zn(2+)</name>
        <dbReference type="ChEBI" id="CHEBI:29105"/>
    </ligand>
</feature>
<dbReference type="CDD" id="cd00854">
    <property type="entry name" value="NagA"/>
    <property type="match status" value="1"/>
</dbReference>
<feature type="binding site" evidence="6">
    <location>
        <position position="275"/>
    </location>
    <ligand>
        <name>substrate</name>
    </ligand>
</feature>
<dbReference type="InterPro" id="IPR032466">
    <property type="entry name" value="Metal_Hydrolase"/>
</dbReference>
<dbReference type="GO" id="GO:0008448">
    <property type="term" value="F:N-acetylglucosamine-6-phosphate deacetylase activity"/>
    <property type="evidence" value="ECO:0007669"/>
    <property type="project" value="InterPro"/>
</dbReference>
<dbReference type="AlphaFoldDB" id="A0A2I1M469"/>
<comment type="cofactor">
    <cofactor evidence="7">
        <name>a divalent metal cation</name>
        <dbReference type="ChEBI" id="CHEBI:60240"/>
    </cofactor>
    <text evidence="7">Binds 1 divalent metal cation per subunit.</text>
</comment>
<sequence>MSALIDKVPDSWEKRRVIARRLVGQMSSTSSASACITVLRHATLVDALGTMNNGWLVMRNGSIYRTGAGDYALEAVTNELESVQKEQDCKNTISVIDVQGHIVCPGFIDIHSHGGWGSAFDDGEDAIAMARSFHLLHGTTRQVLSLITNPWNDLLHTIRVASRVVLSREDILGLHLEGPFLSPQHKGAHDEECLLDPTQERVEAILETSQTTLRQITIAPELEHGISAIEGFARAGVRSAVGHCDADYNQTREAFDHGARILTHMFNAMNGISHRAPGPIAAAAEDESVIAEIIADGFHVHTPALRIAAQLVPHRLALVTDSMSAAGCPDGSYTLGNLDVDVKDGHARLVSNGAIAGSTLNLEEAVQRMVFEVGLSVQDAIEAATFTPARAVGVDQPQEITQAPLGLLREGYAADALILDKDSLSVRDVWCSGVRVDI</sequence>
<feature type="binding site" evidence="6">
    <location>
        <position position="188"/>
    </location>
    <ligand>
        <name>substrate</name>
    </ligand>
</feature>
<dbReference type="PIRSF" id="PIRSF038994">
    <property type="entry name" value="NagA"/>
    <property type="match status" value="1"/>
</dbReference>
<gene>
    <name evidence="9" type="primary">nagA</name>
    <name evidence="9" type="ORF">CYJ32_05225</name>
</gene>
<name>A0A2I1M469_9BIFI</name>
<feature type="binding site" evidence="6">
    <location>
        <begin position="355"/>
        <end position="357"/>
    </location>
    <ligand>
        <name>substrate</name>
    </ligand>
</feature>
<dbReference type="SUPFAM" id="SSF51556">
    <property type="entry name" value="Metallo-dependent hydrolases"/>
    <property type="match status" value="1"/>
</dbReference>
<feature type="binding site" evidence="6">
    <location>
        <begin position="267"/>
        <end position="268"/>
    </location>
    <ligand>
        <name>substrate</name>
    </ligand>
</feature>
<comment type="caution">
    <text evidence="9">The sequence shown here is derived from an EMBL/GenBank/DDBJ whole genome shotgun (WGS) entry which is preliminary data.</text>
</comment>
<comment type="similarity">
    <text evidence="1">Belongs to the metallo-dependent hydrolases superfamily. NagA family.</text>
</comment>
<protein>
    <submittedName>
        <fullName evidence="9">N-acetylglucosamine-6-phosphate deacetylase</fullName>
    </submittedName>
</protein>
<keyword evidence="2 7" id="KW-0479">Metal-binding</keyword>
<evidence type="ECO:0000256" key="1">
    <source>
        <dbReference type="ARBA" id="ARBA00010716"/>
    </source>
</evidence>
<keyword evidence="4" id="KW-0119">Carbohydrate metabolism</keyword>
<dbReference type="EMBL" id="PKGU01000003">
    <property type="protein sequence ID" value="PKZ14910.1"/>
    <property type="molecule type" value="Genomic_DNA"/>
</dbReference>
<evidence type="ECO:0000256" key="6">
    <source>
        <dbReference type="PIRSR" id="PIRSR038994-2"/>
    </source>
</evidence>
<evidence type="ECO:0000259" key="8">
    <source>
        <dbReference type="Pfam" id="PF01979"/>
    </source>
</evidence>
<organism evidence="9 10">
    <name type="scientific">Alloscardovia omnicolens</name>
    <dbReference type="NCBI Taxonomy" id="419015"/>
    <lineage>
        <taxon>Bacteria</taxon>
        <taxon>Bacillati</taxon>
        <taxon>Actinomycetota</taxon>
        <taxon>Actinomycetes</taxon>
        <taxon>Bifidobacteriales</taxon>
        <taxon>Bifidobacteriaceae</taxon>
        <taxon>Alloscardovia</taxon>
    </lineage>
</organism>
<keyword evidence="3" id="KW-0378">Hydrolase</keyword>
<dbReference type="RefSeq" id="WP_101541426.1">
    <property type="nucleotide sequence ID" value="NZ_PKGU01000003.1"/>
</dbReference>
<dbReference type="GO" id="GO:0046872">
    <property type="term" value="F:metal ion binding"/>
    <property type="evidence" value="ECO:0007669"/>
    <property type="project" value="UniProtKB-KW"/>
</dbReference>
<evidence type="ECO:0000256" key="2">
    <source>
        <dbReference type="ARBA" id="ARBA00022723"/>
    </source>
</evidence>
<dbReference type="PANTHER" id="PTHR11113:SF14">
    <property type="entry name" value="N-ACETYLGLUCOSAMINE-6-PHOSPHATE DEACETYLASE"/>
    <property type="match status" value="1"/>
</dbReference>
<evidence type="ECO:0000313" key="10">
    <source>
        <dbReference type="Proteomes" id="UP000242263"/>
    </source>
</evidence>
<accession>A0A2I1M469</accession>
<feature type="binding site" evidence="6">
    <location>
        <position position="299"/>
    </location>
    <ligand>
        <name>substrate</name>
    </ligand>
</feature>
<dbReference type="PANTHER" id="PTHR11113">
    <property type="entry name" value="N-ACETYLGLUCOSAMINE-6-PHOSPHATE DEACETYLASE"/>
    <property type="match status" value="1"/>
</dbReference>
<dbReference type="InterPro" id="IPR003764">
    <property type="entry name" value="GlcNAc_6-P_deAcase"/>
</dbReference>
<evidence type="ECO:0000256" key="7">
    <source>
        <dbReference type="PIRSR" id="PIRSR038994-3"/>
    </source>
</evidence>
<evidence type="ECO:0000256" key="3">
    <source>
        <dbReference type="ARBA" id="ARBA00022801"/>
    </source>
</evidence>
<proteinExistence type="inferred from homology"/>
<evidence type="ECO:0000256" key="5">
    <source>
        <dbReference type="PIRSR" id="PIRSR038994-1"/>
    </source>
</evidence>